<feature type="chain" id="PRO_5037122836" evidence="1">
    <location>
        <begin position="25"/>
        <end position="189"/>
    </location>
</feature>
<evidence type="ECO:0000259" key="2">
    <source>
        <dbReference type="SMART" id="SM00867"/>
    </source>
</evidence>
<dbReference type="Proteomes" id="UP000599523">
    <property type="component" value="Unassembled WGS sequence"/>
</dbReference>
<protein>
    <submittedName>
        <fullName evidence="3">Polyisoprenoid-binding protein</fullName>
    </submittedName>
</protein>
<dbReference type="PANTHER" id="PTHR34406:SF1">
    <property type="entry name" value="PROTEIN YCEI"/>
    <property type="match status" value="1"/>
</dbReference>
<reference evidence="3" key="1">
    <citation type="submission" date="2019-12" db="EMBL/GenBank/DDBJ databases">
        <title>Comparative genomics gives insights into the taxonomy of the Azoarcus-Aromatoleum group and reveals separate origins of nif in the plant-associated Azoarcus and non-plant-associated Aromatoleum sub-groups.</title>
        <authorList>
            <person name="Lafos M."/>
            <person name="Maluk M."/>
            <person name="Batista M."/>
            <person name="Junghare M."/>
            <person name="Carmona M."/>
            <person name="Faoro H."/>
            <person name="Cruz L.M."/>
            <person name="Battistoni F."/>
            <person name="De Souza E."/>
            <person name="Pedrosa F."/>
            <person name="Chen W.-M."/>
            <person name="Poole P.S."/>
            <person name="Dixon R.A."/>
            <person name="James E.K."/>
        </authorList>
    </citation>
    <scope>NUCLEOTIDE SEQUENCE</scope>
    <source>
        <strain evidence="3">NSC3</strain>
    </source>
</reference>
<evidence type="ECO:0000256" key="1">
    <source>
        <dbReference type="SAM" id="SignalP"/>
    </source>
</evidence>
<dbReference type="SUPFAM" id="SSF101874">
    <property type="entry name" value="YceI-like"/>
    <property type="match status" value="1"/>
</dbReference>
<accession>A0A972F6H9</accession>
<dbReference type="PANTHER" id="PTHR34406">
    <property type="entry name" value="PROTEIN YCEI"/>
    <property type="match status" value="1"/>
</dbReference>
<dbReference type="AlphaFoldDB" id="A0A972F6H9"/>
<name>A0A972F6H9_9RHOO</name>
<organism evidence="3 4">
    <name type="scientific">Azoarcus taiwanensis</name>
    <dbReference type="NCBI Taxonomy" id="666964"/>
    <lineage>
        <taxon>Bacteria</taxon>
        <taxon>Pseudomonadati</taxon>
        <taxon>Pseudomonadota</taxon>
        <taxon>Betaproteobacteria</taxon>
        <taxon>Rhodocyclales</taxon>
        <taxon>Zoogloeaceae</taxon>
        <taxon>Azoarcus</taxon>
    </lineage>
</organism>
<feature type="domain" description="Lipid/polyisoprenoid-binding YceI-like" evidence="2">
    <location>
        <begin position="28"/>
        <end position="187"/>
    </location>
</feature>
<dbReference type="InterPro" id="IPR036761">
    <property type="entry name" value="TTHA0802/YceI-like_sf"/>
</dbReference>
<dbReference type="Pfam" id="PF04264">
    <property type="entry name" value="YceI"/>
    <property type="match status" value="1"/>
</dbReference>
<dbReference type="EMBL" id="WTVM01000017">
    <property type="protein sequence ID" value="NMG02232.1"/>
    <property type="molecule type" value="Genomic_DNA"/>
</dbReference>
<dbReference type="RefSeq" id="WP_168987020.1">
    <property type="nucleotide sequence ID" value="NZ_CAWPHM010000088.1"/>
</dbReference>
<keyword evidence="1" id="KW-0732">Signal</keyword>
<evidence type="ECO:0000313" key="4">
    <source>
        <dbReference type="Proteomes" id="UP000599523"/>
    </source>
</evidence>
<dbReference type="SMART" id="SM00867">
    <property type="entry name" value="YceI"/>
    <property type="match status" value="1"/>
</dbReference>
<proteinExistence type="predicted"/>
<evidence type="ECO:0000313" key="3">
    <source>
        <dbReference type="EMBL" id="NMG02232.1"/>
    </source>
</evidence>
<keyword evidence="4" id="KW-1185">Reference proteome</keyword>
<comment type="caution">
    <text evidence="3">The sequence shown here is derived from an EMBL/GenBank/DDBJ whole genome shotgun (WGS) entry which is preliminary data.</text>
</comment>
<dbReference type="InterPro" id="IPR007372">
    <property type="entry name" value="Lipid/polyisoprenoid-bd_YceI"/>
</dbReference>
<feature type="signal peptide" evidence="1">
    <location>
        <begin position="1"/>
        <end position="24"/>
    </location>
</feature>
<gene>
    <name evidence="3" type="ORF">GPA21_04505</name>
</gene>
<dbReference type="Gene3D" id="2.40.128.110">
    <property type="entry name" value="Lipid/polyisoprenoid-binding, YceI-like"/>
    <property type="match status" value="1"/>
</dbReference>
<sequence length="189" mass="20196">MNTLLKPLSLALAISVFAPTLALAENYDRILADDSAIAFTYSQMGVDLQGSFGSFDGSLAFDPQQPEAASATIEVALESISTGLAEADVEAAKPTWFNIESFPVARFESQAVRVLDDGRYEVTGTLSIKGHVEQVVFPASFSATDGVGRFEGDLTIRRGDFSIGEGSWSRFNILANEVTVRFSIAAASN</sequence>